<dbReference type="Ensembl" id="ENSSTUT00000109203.1">
    <property type="protein sequence ID" value="ENSSTUP00000101806.1"/>
    <property type="gene ID" value="ENSSTUG00000045545.1"/>
</dbReference>
<dbReference type="Proteomes" id="UP000472277">
    <property type="component" value="Unassembled WGS sequence"/>
</dbReference>
<evidence type="ECO:0000313" key="2">
    <source>
        <dbReference type="Ensembl" id="ENSSTUP00000101806.1"/>
    </source>
</evidence>
<keyword evidence="3" id="KW-1185">Reference proteome</keyword>
<protein>
    <submittedName>
        <fullName evidence="2">Uncharacterized protein</fullName>
    </submittedName>
</protein>
<feature type="transmembrane region" description="Helical" evidence="1">
    <location>
        <begin position="65"/>
        <end position="88"/>
    </location>
</feature>
<accession>A0A674E1X4</accession>
<reference evidence="2" key="1">
    <citation type="submission" date="2025-08" db="UniProtKB">
        <authorList>
            <consortium name="Ensembl"/>
        </authorList>
    </citation>
    <scope>IDENTIFICATION</scope>
</reference>
<sequence>MGEKPLKILACGDVEGSINAVFNRVRTVQKKSGPLLLCVGNFFGSSPEAQAEWQEYKSGAKKGNLLWLGTALWGLELGTALWVCIVGQELGTALWVWS</sequence>
<keyword evidence="1" id="KW-1133">Transmembrane helix</keyword>
<name>A0A674E1X4_SALTR</name>
<proteinExistence type="predicted"/>
<reference evidence="2" key="2">
    <citation type="submission" date="2025-09" db="UniProtKB">
        <authorList>
            <consortium name="Ensembl"/>
        </authorList>
    </citation>
    <scope>IDENTIFICATION</scope>
</reference>
<evidence type="ECO:0000256" key="1">
    <source>
        <dbReference type="SAM" id="Phobius"/>
    </source>
</evidence>
<dbReference type="GeneTree" id="ENSGT00940000180641"/>
<organism evidence="2 3">
    <name type="scientific">Salmo trutta</name>
    <name type="common">Brown trout</name>
    <dbReference type="NCBI Taxonomy" id="8032"/>
    <lineage>
        <taxon>Eukaryota</taxon>
        <taxon>Metazoa</taxon>
        <taxon>Chordata</taxon>
        <taxon>Craniata</taxon>
        <taxon>Vertebrata</taxon>
        <taxon>Euteleostomi</taxon>
        <taxon>Actinopterygii</taxon>
        <taxon>Neopterygii</taxon>
        <taxon>Teleostei</taxon>
        <taxon>Protacanthopterygii</taxon>
        <taxon>Salmoniformes</taxon>
        <taxon>Salmonidae</taxon>
        <taxon>Salmoninae</taxon>
        <taxon>Salmo</taxon>
    </lineage>
</organism>
<dbReference type="InParanoid" id="A0A674E1X4"/>
<dbReference type="OMA" id="KISFCCF"/>
<evidence type="ECO:0000313" key="3">
    <source>
        <dbReference type="Proteomes" id="UP000472277"/>
    </source>
</evidence>
<dbReference type="AlphaFoldDB" id="A0A674E1X4"/>
<keyword evidence="1" id="KW-0472">Membrane</keyword>
<keyword evidence="1" id="KW-0812">Transmembrane</keyword>